<dbReference type="AlphaFoldDB" id="A0A9P9AI28"/>
<keyword evidence="11" id="KW-0808">Transferase</keyword>
<protein>
    <recommendedName>
        <fullName evidence="5">EKC/KEOPS complex subunit BUD32</fullName>
        <ecNumber evidence="3">2.7.11.1</ecNumber>
    </recommendedName>
    <alternativeName>
        <fullName evidence="6 7">Atypical Serine/threonine protein kinase BUD32</fullName>
    </alternativeName>
    <alternativeName>
        <fullName evidence="4">EKC/KEOPS complex subunit bud32</fullName>
    </alternativeName>
</protein>
<evidence type="ECO:0000256" key="1">
    <source>
        <dbReference type="ARBA" id="ARBA00003747"/>
    </source>
</evidence>
<comment type="caution">
    <text evidence="11">The sequence shown here is derived from an EMBL/GenBank/DDBJ whole genome shotgun (WGS) entry which is preliminary data.</text>
</comment>
<evidence type="ECO:0000256" key="4">
    <source>
        <dbReference type="ARBA" id="ARBA00013948"/>
    </source>
</evidence>
<evidence type="ECO:0000313" key="11">
    <source>
        <dbReference type="EMBL" id="KAH6881140.1"/>
    </source>
</evidence>
<keyword evidence="11" id="KW-0418">Kinase</keyword>
<comment type="catalytic activity">
    <reaction evidence="9">
        <text>L-seryl-[protein] + ATP = O-phospho-L-seryl-[protein] + ADP + H(+)</text>
        <dbReference type="Rhea" id="RHEA:17989"/>
        <dbReference type="Rhea" id="RHEA-COMP:9863"/>
        <dbReference type="Rhea" id="RHEA-COMP:11604"/>
        <dbReference type="ChEBI" id="CHEBI:15378"/>
        <dbReference type="ChEBI" id="CHEBI:29999"/>
        <dbReference type="ChEBI" id="CHEBI:30616"/>
        <dbReference type="ChEBI" id="CHEBI:83421"/>
        <dbReference type="ChEBI" id="CHEBI:456216"/>
        <dbReference type="EC" id="2.7.11.1"/>
    </reaction>
</comment>
<evidence type="ECO:0000256" key="2">
    <source>
        <dbReference type="ARBA" id="ARBA00011534"/>
    </source>
</evidence>
<evidence type="ECO:0000256" key="8">
    <source>
        <dbReference type="ARBA" id="ARBA00047899"/>
    </source>
</evidence>
<evidence type="ECO:0000259" key="10">
    <source>
        <dbReference type="PROSITE" id="PS50011"/>
    </source>
</evidence>
<dbReference type="Proteomes" id="UP000777438">
    <property type="component" value="Unassembled WGS sequence"/>
</dbReference>
<reference evidence="11 12" key="1">
    <citation type="journal article" date="2021" name="Nat. Commun.">
        <title>Genetic determinants of endophytism in the Arabidopsis root mycobiome.</title>
        <authorList>
            <person name="Mesny F."/>
            <person name="Miyauchi S."/>
            <person name="Thiergart T."/>
            <person name="Pickel B."/>
            <person name="Atanasova L."/>
            <person name="Karlsson M."/>
            <person name="Huettel B."/>
            <person name="Barry K.W."/>
            <person name="Haridas S."/>
            <person name="Chen C."/>
            <person name="Bauer D."/>
            <person name="Andreopoulos W."/>
            <person name="Pangilinan J."/>
            <person name="LaButti K."/>
            <person name="Riley R."/>
            <person name="Lipzen A."/>
            <person name="Clum A."/>
            <person name="Drula E."/>
            <person name="Henrissat B."/>
            <person name="Kohler A."/>
            <person name="Grigoriev I.V."/>
            <person name="Martin F.M."/>
            <person name="Hacquard S."/>
        </authorList>
    </citation>
    <scope>NUCLEOTIDE SEQUENCE [LARGE SCALE GENOMIC DNA]</scope>
    <source>
        <strain evidence="11 12">MPI-CAGE-CH-0241</strain>
    </source>
</reference>
<keyword evidence="12" id="KW-1185">Reference proteome</keyword>
<sequence length="254" mass="29034">MISPIAAEAQTIIRFSTMLPQPITDVYPFDKQCAFNVDYEGQEYRVCWSGDWRRQPNLSSFPRVDGVALSPIPHSSEVDELWTASRVVGHGSDSHLRELNNCTDGFPICKVAINERQKRLLQEEFSLLRHLSTLHLSLPIVRICLEPFQDEQGIFGFRMEKLYGITLEDLLQYFDEMDTAIKRIHQAGVIHYDISISNIMLNVDGRITLIDFGRSGYIGDQIPLIKEKGVKPTGEHTYAAYWDFQALRKIQGKS</sequence>
<dbReference type="PROSITE" id="PS00109">
    <property type="entry name" value="PROTEIN_KINASE_TYR"/>
    <property type="match status" value="1"/>
</dbReference>
<dbReference type="Gene3D" id="1.10.510.10">
    <property type="entry name" value="Transferase(Phosphotransferase) domain 1"/>
    <property type="match status" value="1"/>
</dbReference>
<dbReference type="GO" id="GO:0004674">
    <property type="term" value="F:protein serine/threonine kinase activity"/>
    <property type="evidence" value="ECO:0007669"/>
    <property type="project" value="UniProtKB-EC"/>
</dbReference>
<comment type="catalytic activity">
    <reaction evidence="8">
        <text>L-threonyl-[protein] + ATP = O-phospho-L-threonyl-[protein] + ADP + H(+)</text>
        <dbReference type="Rhea" id="RHEA:46608"/>
        <dbReference type="Rhea" id="RHEA-COMP:11060"/>
        <dbReference type="Rhea" id="RHEA-COMP:11605"/>
        <dbReference type="ChEBI" id="CHEBI:15378"/>
        <dbReference type="ChEBI" id="CHEBI:30013"/>
        <dbReference type="ChEBI" id="CHEBI:30616"/>
        <dbReference type="ChEBI" id="CHEBI:61977"/>
        <dbReference type="ChEBI" id="CHEBI:456216"/>
        <dbReference type="EC" id="2.7.11.1"/>
    </reaction>
</comment>
<proteinExistence type="predicted"/>
<evidence type="ECO:0000313" key="12">
    <source>
        <dbReference type="Proteomes" id="UP000777438"/>
    </source>
</evidence>
<dbReference type="Pfam" id="PF00069">
    <property type="entry name" value="Pkinase"/>
    <property type="match status" value="1"/>
</dbReference>
<name>A0A9P9AI28_9HYPO</name>
<dbReference type="InterPro" id="IPR000719">
    <property type="entry name" value="Prot_kinase_dom"/>
</dbReference>
<evidence type="ECO:0000256" key="3">
    <source>
        <dbReference type="ARBA" id="ARBA00012513"/>
    </source>
</evidence>
<dbReference type="InterPro" id="IPR008266">
    <property type="entry name" value="Tyr_kinase_AS"/>
</dbReference>
<dbReference type="SUPFAM" id="SSF56112">
    <property type="entry name" value="Protein kinase-like (PK-like)"/>
    <property type="match status" value="1"/>
</dbReference>
<organism evidence="11 12">
    <name type="scientific">Thelonectria olida</name>
    <dbReference type="NCBI Taxonomy" id="1576542"/>
    <lineage>
        <taxon>Eukaryota</taxon>
        <taxon>Fungi</taxon>
        <taxon>Dikarya</taxon>
        <taxon>Ascomycota</taxon>
        <taxon>Pezizomycotina</taxon>
        <taxon>Sordariomycetes</taxon>
        <taxon>Hypocreomycetidae</taxon>
        <taxon>Hypocreales</taxon>
        <taxon>Nectriaceae</taxon>
        <taxon>Thelonectria</taxon>
    </lineage>
</organism>
<comment type="function">
    <text evidence="1">Component of the EKC/KEOPS complex that is required for the formation of a threonylcarbamoyl group on adenosine at position 37 (t(6)A37) in tRNAs that read codons beginning with adenine. The complex is probably involved in the transfer of the threonylcarbamoyl moiety of threonylcarbamoyl-AMP (TC-AMP) to the N6 group of A37. BUD32 has ATPase activity in the context of the EKC/KEOPS complex and likely plays a supporting role to the catalytic subunit KAE1. The EKC/KEOPS complex also promotes both telomere uncapping and telomere elongation. The complex is required for efficient recruitment of transcriptional coactivators.</text>
</comment>
<evidence type="ECO:0000256" key="7">
    <source>
        <dbReference type="ARBA" id="ARBA00033194"/>
    </source>
</evidence>
<evidence type="ECO:0000256" key="5">
    <source>
        <dbReference type="ARBA" id="ARBA00019973"/>
    </source>
</evidence>
<dbReference type="PROSITE" id="PS50011">
    <property type="entry name" value="PROTEIN_KINASE_DOM"/>
    <property type="match status" value="1"/>
</dbReference>
<feature type="domain" description="Protein kinase" evidence="10">
    <location>
        <begin position="82"/>
        <end position="254"/>
    </location>
</feature>
<dbReference type="GO" id="GO:0005524">
    <property type="term" value="F:ATP binding"/>
    <property type="evidence" value="ECO:0007669"/>
    <property type="project" value="InterPro"/>
</dbReference>
<dbReference type="EMBL" id="JAGPYM010000024">
    <property type="protein sequence ID" value="KAH6881140.1"/>
    <property type="molecule type" value="Genomic_DNA"/>
</dbReference>
<gene>
    <name evidence="11" type="ORF">B0T10DRAFT_494895</name>
</gene>
<evidence type="ECO:0000256" key="6">
    <source>
        <dbReference type="ARBA" id="ARBA00030980"/>
    </source>
</evidence>
<comment type="subunit">
    <text evidence="2">Component of the EKC/KEOPS complex composed of at least BUD32, CGI121, GON7, KAE1 and PCC1; the whole complex dimerizes.</text>
</comment>
<dbReference type="OrthoDB" id="4062651at2759"/>
<dbReference type="InterPro" id="IPR011009">
    <property type="entry name" value="Kinase-like_dom_sf"/>
</dbReference>
<dbReference type="EC" id="2.7.11.1" evidence="3"/>
<evidence type="ECO:0000256" key="9">
    <source>
        <dbReference type="ARBA" id="ARBA00048679"/>
    </source>
</evidence>
<accession>A0A9P9AI28</accession>